<accession>A0ABD2KND8</accession>
<organism evidence="1 2">
    <name type="scientific">Heterodera schachtii</name>
    <name type="common">Sugarbeet cyst nematode worm</name>
    <name type="synonym">Tylenchus schachtii</name>
    <dbReference type="NCBI Taxonomy" id="97005"/>
    <lineage>
        <taxon>Eukaryota</taxon>
        <taxon>Metazoa</taxon>
        <taxon>Ecdysozoa</taxon>
        <taxon>Nematoda</taxon>
        <taxon>Chromadorea</taxon>
        <taxon>Rhabditida</taxon>
        <taxon>Tylenchina</taxon>
        <taxon>Tylenchomorpha</taxon>
        <taxon>Tylenchoidea</taxon>
        <taxon>Heteroderidae</taxon>
        <taxon>Heteroderinae</taxon>
        <taxon>Heterodera</taxon>
    </lineage>
</organism>
<evidence type="ECO:0000313" key="2">
    <source>
        <dbReference type="Proteomes" id="UP001620645"/>
    </source>
</evidence>
<proteinExistence type="predicted"/>
<evidence type="ECO:0000313" key="1">
    <source>
        <dbReference type="EMBL" id="KAL3104299.1"/>
    </source>
</evidence>
<gene>
    <name evidence="1" type="ORF">niasHS_000008</name>
</gene>
<protein>
    <submittedName>
        <fullName evidence="1">Uncharacterized protein</fullName>
    </submittedName>
</protein>
<dbReference type="EMBL" id="JBICCN010000005">
    <property type="protein sequence ID" value="KAL3104299.1"/>
    <property type="molecule type" value="Genomic_DNA"/>
</dbReference>
<reference evidence="1 2" key="1">
    <citation type="submission" date="2024-10" db="EMBL/GenBank/DDBJ databases">
        <authorList>
            <person name="Kim D."/>
        </authorList>
    </citation>
    <scope>NUCLEOTIDE SEQUENCE [LARGE SCALE GENOMIC DNA]</scope>
    <source>
        <strain evidence="1">Taebaek</strain>
    </source>
</reference>
<dbReference type="Proteomes" id="UP001620645">
    <property type="component" value="Unassembled WGS sequence"/>
</dbReference>
<comment type="caution">
    <text evidence="1">The sequence shown here is derived from an EMBL/GenBank/DDBJ whole genome shotgun (WGS) entry which is preliminary data.</text>
</comment>
<keyword evidence="2" id="KW-1185">Reference proteome</keyword>
<name>A0ABD2KND8_HETSC</name>
<sequence>MPPVSWQICQAKTNTSPESICPLLAAEVPLPVVTRRRPIPCTNSSVRPFADGRSPPPPPRIIGLTQQKEQAEEKRIKCEKWWVAKLENNGPPFPSSKFLRHFCVFCPPGAKVPSLAAAVALTGHGLATGHTKG</sequence>
<dbReference type="AlphaFoldDB" id="A0ABD2KND8"/>